<sequence length="88" mass="10152">MVKVKLNITNIQLDCDDITISFAESPKIGDEISVLNFLPYDTSERENFLYETEGKQLSFNGVITKRRWISDNPTTQPILLLDIEMLEE</sequence>
<name>A0A1M4YYT3_9FLAO</name>
<evidence type="ECO:0000313" key="2">
    <source>
        <dbReference type="Proteomes" id="UP000184518"/>
    </source>
</evidence>
<keyword evidence="2" id="KW-1185">Reference proteome</keyword>
<proteinExistence type="predicted"/>
<dbReference type="EMBL" id="FQUT01000003">
    <property type="protein sequence ID" value="SHF10979.1"/>
    <property type="molecule type" value="Genomic_DNA"/>
</dbReference>
<reference evidence="2" key="1">
    <citation type="submission" date="2016-11" db="EMBL/GenBank/DDBJ databases">
        <authorList>
            <person name="Varghese N."/>
            <person name="Submissions S."/>
        </authorList>
    </citation>
    <scope>NUCLEOTIDE SEQUENCE [LARGE SCALE GENOMIC DNA]</scope>
    <source>
        <strain evidence="2">DSM 27619</strain>
    </source>
</reference>
<dbReference type="AlphaFoldDB" id="A0A1M4YYT3"/>
<evidence type="ECO:0000313" key="1">
    <source>
        <dbReference type="EMBL" id="SHF10979.1"/>
    </source>
</evidence>
<organism evidence="1 2">
    <name type="scientific">Chryseobacterium arachidis</name>
    <dbReference type="NCBI Taxonomy" id="1416778"/>
    <lineage>
        <taxon>Bacteria</taxon>
        <taxon>Pseudomonadati</taxon>
        <taxon>Bacteroidota</taxon>
        <taxon>Flavobacteriia</taxon>
        <taxon>Flavobacteriales</taxon>
        <taxon>Weeksellaceae</taxon>
        <taxon>Chryseobacterium group</taxon>
        <taxon>Chryseobacterium</taxon>
    </lineage>
</organism>
<dbReference type="RefSeq" id="WP_072954334.1">
    <property type="nucleotide sequence ID" value="NZ_FQUT01000003.1"/>
</dbReference>
<accession>A0A1M4YYT3</accession>
<gene>
    <name evidence="1" type="ORF">SAMN05443633_1036</name>
</gene>
<dbReference type="STRING" id="1416778.SAMN05443633_1036"/>
<protein>
    <submittedName>
        <fullName evidence="1">Uncharacterized protein</fullName>
    </submittedName>
</protein>
<dbReference type="Proteomes" id="UP000184518">
    <property type="component" value="Unassembled WGS sequence"/>
</dbReference>